<sequence length="140" mass="14305">MDIAIIDGQGGGVGRALVTAIRKEWGDSVHLLALGTNATATAAMLRAGADEGATGENPILFNAGKVDIILGPIGIILANALLGELTPRIACAVAESPAQKILVPVNRCHVIIAGLTPPPLPEAIDQAMACLRQMIAALDK</sequence>
<dbReference type="InterPro" id="IPR024208">
    <property type="entry name" value="DUF3842"/>
</dbReference>
<keyword evidence="2" id="KW-1185">Reference proteome</keyword>
<dbReference type="Pfam" id="PF12953">
    <property type="entry name" value="DUF3842"/>
    <property type="match status" value="1"/>
</dbReference>
<comment type="caution">
    <text evidence="1">The sequence shown here is derived from an EMBL/GenBank/DDBJ whole genome shotgun (WGS) entry which is preliminary data.</text>
</comment>
<reference evidence="1" key="1">
    <citation type="submission" date="2020-08" db="EMBL/GenBank/DDBJ databases">
        <title>Genome public.</title>
        <authorList>
            <person name="Liu C."/>
            <person name="Sun Q."/>
        </authorList>
    </citation>
    <scope>NUCLEOTIDE SEQUENCE</scope>
    <source>
        <strain evidence="1">NSJ-44</strain>
    </source>
</reference>
<dbReference type="AlphaFoldDB" id="A0A926D0F3"/>
<proteinExistence type="predicted"/>
<evidence type="ECO:0000313" key="2">
    <source>
        <dbReference type="Proteomes" id="UP000654279"/>
    </source>
</evidence>
<evidence type="ECO:0000313" key="1">
    <source>
        <dbReference type="EMBL" id="MBC8530080.1"/>
    </source>
</evidence>
<organism evidence="1 2">
    <name type="scientific">Luoshenia tenuis</name>
    <dbReference type="NCBI Taxonomy" id="2763654"/>
    <lineage>
        <taxon>Bacteria</taxon>
        <taxon>Bacillati</taxon>
        <taxon>Bacillota</taxon>
        <taxon>Clostridia</taxon>
        <taxon>Christensenellales</taxon>
        <taxon>Christensenellaceae</taxon>
        <taxon>Luoshenia</taxon>
    </lineage>
</organism>
<protein>
    <submittedName>
        <fullName evidence="1">DUF3842 family protein</fullName>
    </submittedName>
</protein>
<dbReference type="PRINTS" id="PR00081">
    <property type="entry name" value="GDHRDH"/>
</dbReference>
<dbReference type="RefSeq" id="WP_249285834.1">
    <property type="nucleotide sequence ID" value="NZ_JACRSO010000006.1"/>
</dbReference>
<dbReference type="EMBL" id="JACRSO010000006">
    <property type="protein sequence ID" value="MBC8530080.1"/>
    <property type="molecule type" value="Genomic_DNA"/>
</dbReference>
<gene>
    <name evidence="1" type="ORF">H8699_11625</name>
</gene>
<dbReference type="Proteomes" id="UP000654279">
    <property type="component" value="Unassembled WGS sequence"/>
</dbReference>
<dbReference type="InterPro" id="IPR002347">
    <property type="entry name" value="SDR_fam"/>
</dbReference>
<accession>A0A926D0F3</accession>
<name>A0A926D0F3_9FIRM</name>